<dbReference type="AlphaFoldDB" id="A0A1B8P4C7"/>
<sequence length="98" mass="11469">MTRNNEPTRRERKTSLESTIEQQRVDILLAAERWQDASAPLEHGWRLIRRYRTPALTLGGFMLWPLLRRPGKALKFGRHLVFGALALKRARKLLPGRR</sequence>
<dbReference type="InterPro" id="IPR025612">
    <property type="entry name" value="YqjK"/>
</dbReference>
<evidence type="ECO:0000313" key="1">
    <source>
        <dbReference type="EMBL" id="OBX37125.1"/>
    </source>
</evidence>
<proteinExistence type="predicted"/>
<evidence type="ECO:0008006" key="3">
    <source>
        <dbReference type="Google" id="ProtNLM"/>
    </source>
</evidence>
<comment type="caution">
    <text evidence="1">The sequence shown here is derived from an EMBL/GenBank/DDBJ whole genome shotgun (WGS) entry which is preliminary data.</text>
</comment>
<dbReference type="RefSeq" id="WP_065240822.1">
    <property type="nucleotide sequence ID" value="NZ_CP142770.1"/>
</dbReference>
<accession>A0A1B8P4C7</accession>
<dbReference type="PATRIC" id="fig|2746.7.peg.1522"/>
<reference evidence="1 2" key="1">
    <citation type="submission" date="2016-06" db="EMBL/GenBank/DDBJ databases">
        <title>Genome sequence of halotolerant plant growth promoting strain of Halomonas elongata HEK1 isolated from salterns of Rann of Kutch, Gujarat, India.</title>
        <authorList>
            <person name="Gaba S."/>
            <person name="Singh R.N."/>
            <person name="Abrol S."/>
            <person name="Kaushik R."/>
            <person name="Saxena A.K."/>
        </authorList>
    </citation>
    <scope>NUCLEOTIDE SEQUENCE [LARGE SCALE GENOMIC DNA]</scope>
    <source>
        <strain evidence="1 2">HEK1</strain>
    </source>
</reference>
<protein>
    <recommendedName>
        <fullName evidence="3">YqjK-like protein</fullName>
    </recommendedName>
</protein>
<dbReference type="Pfam" id="PF13997">
    <property type="entry name" value="YqjK"/>
    <property type="match status" value="1"/>
</dbReference>
<gene>
    <name evidence="1" type="ORF">A8U91_01474</name>
</gene>
<dbReference type="Proteomes" id="UP000092504">
    <property type="component" value="Unassembled WGS sequence"/>
</dbReference>
<organism evidence="1 2">
    <name type="scientific">Halomonas elongata</name>
    <dbReference type="NCBI Taxonomy" id="2746"/>
    <lineage>
        <taxon>Bacteria</taxon>
        <taxon>Pseudomonadati</taxon>
        <taxon>Pseudomonadota</taxon>
        <taxon>Gammaproteobacteria</taxon>
        <taxon>Oceanospirillales</taxon>
        <taxon>Halomonadaceae</taxon>
        <taxon>Halomonas</taxon>
    </lineage>
</organism>
<dbReference type="EMBL" id="MAJD01000001">
    <property type="protein sequence ID" value="OBX37125.1"/>
    <property type="molecule type" value="Genomic_DNA"/>
</dbReference>
<evidence type="ECO:0000313" key="2">
    <source>
        <dbReference type="Proteomes" id="UP000092504"/>
    </source>
</evidence>
<name>A0A1B8P4C7_HALEL</name>